<sequence>MTAGHRHETAPAVRPAMHTSAHTILWDPDGLIEAELPPDRVRYECLGKAVLAWTGPDTLPERDYE</sequence>
<proteinExistence type="predicted"/>
<dbReference type="EMBL" id="CAJSLV010000090">
    <property type="protein sequence ID" value="CAG6397611.1"/>
    <property type="molecule type" value="Genomic_DNA"/>
</dbReference>
<evidence type="ECO:0000313" key="2">
    <source>
        <dbReference type="Proteomes" id="UP001152519"/>
    </source>
</evidence>
<gene>
    <name evidence="1" type="ORF">SCOCK_580037</name>
</gene>
<organism evidence="1 2">
    <name type="scientific">Actinacidiphila cocklensis</name>
    <dbReference type="NCBI Taxonomy" id="887465"/>
    <lineage>
        <taxon>Bacteria</taxon>
        <taxon>Bacillati</taxon>
        <taxon>Actinomycetota</taxon>
        <taxon>Actinomycetes</taxon>
        <taxon>Kitasatosporales</taxon>
        <taxon>Streptomycetaceae</taxon>
        <taxon>Actinacidiphila</taxon>
    </lineage>
</organism>
<evidence type="ECO:0000313" key="1">
    <source>
        <dbReference type="EMBL" id="CAG6397611.1"/>
    </source>
</evidence>
<keyword evidence="2" id="KW-1185">Reference proteome</keyword>
<comment type="caution">
    <text evidence="1">The sequence shown here is derived from an EMBL/GenBank/DDBJ whole genome shotgun (WGS) entry which is preliminary data.</text>
</comment>
<protein>
    <submittedName>
        <fullName evidence="1">Uncharacterized protein</fullName>
    </submittedName>
</protein>
<dbReference type="Proteomes" id="UP001152519">
    <property type="component" value="Unassembled WGS sequence"/>
</dbReference>
<accession>A0A9W4E1A7</accession>
<reference evidence="1" key="1">
    <citation type="submission" date="2021-05" db="EMBL/GenBank/DDBJ databases">
        <authorList>
            <person name="Arsene-Ploetze F."/>
        </authorList>
    </citation>
    <scope>NUCLEOTIDE SEQUENCE</scope>
    <source>
        <strain evidence="1">DSM 42138</strain>
    </source>
</reference>
<name>A0A9W4E1A7_9ACTN</name>
<dbReference type="AlphaFoldDB" id="A0A9W4E1A7"/>